<dbReference type="InterPro" id="IPR009057">
    <property type="entry name" value="Homeodomain-like_sf"/>
</dbReference>
<feature type="compositionally biased region" description="Basic and acidic residues" evidence="3">
    <location>
        <begin position="8"/>
        <end position="18"/>
    </location>
</feature>
<dbReference type="PROSITE" id="PS50090">
    <property type="entry name" value="MYB_LIKE"/>
    <property type="match status" value="6"/>
</dbReference>
<evidence type="ECO:0000256" key="3">
    <source>
        <dbReference type="SAM" id="MobiDB-lite"/>
    </source>
</evidence>
<dbReference type="GO" id="GO:0005634">
    <property type="term" value="C:nucleus"/>
    <property type="evidence" value="ECO:0007669"/>
    <property type="project" value="TreeGrafter"/>
</dbReference>
<evidence type="ECO:0000259" key="4">
    <source>
        <dbReference type="PROSITE" id="PS50090"/>
    </source>
</evidence>
<dbReference type="Gene3D" id="1.10.10.60">
    <property type="entry name" value="Homeodomain-like"/>
    <property type="match status" value="6"/>
</dbReference>
<evidence type="ECO:0000259" key="6">
    <source>
        <dbReference type="PROSITE" id="PS51294"/>
    </source>
</evidence>
<feature type="domain" description="HTH myb-type" evidence="6">
    <location>
        <begin position="467"/>
        <end position="513"/>
    </location>
</feature>
<dbReference type="PANTHER" id="PTHR45614:SF274">
    <property type="entry name" value="MYB-LIKE DNA-BINDING PROTEIN"/>
    <property type="match status" value="1"/>
</dbReference>
<dbReference type="InterPro" id="IPR017884">
    <property type="entry name" value="SANT_dom"/>
</dbReference>
<feature type="compositionally biased region" description="Acidic residues" evidence="3">
    <location>
        <begin position="112"/>
        <end position="132"/>
    </location>
</feature>
<dbReference type="SUPFAM" id="SSF46689">
    <property type="entry name" value="Homeodomain-like"/>
    <property type="match status" value="4"/>
</dbReference>
<evidence type="ECO:0000256" key="2">
    <source>
        <dbReference type="ARBA" id="ARBA00023125"/>
    </source>
</evidence>
<accession>A0A2R5GPW3</accession>
<protein>
    <submittedName>
        <fullName evidence="7">Transcription factor MYB3R-5</fullName>
    </submittedName>
</protein>
<dbReference type="SMART" id="SM00717">
    <property type="entry name" value="SANT"/>
    <property type="match status" value="6"/>
</dbReference>
<feature type="compositionally biased region" description="Acidic residues" evidence="3">
    <location>
        <begin position="83"/>
        <end position="95"/>
    </location>
</feature>
<dbReference type="FunFam" id="1.10.10.60:FF:000010">
    <property type="entry name" value="Transcriptional activator Myb isoform A"/>
    <property type="match status" value="2"/>
</dbReference>
<feature type="compositionally biased region" description="Acidic residues" evidence="3">
    <location>
        <begin position="149"/>
        <end position="159"/>
    </location>
</feature>
<dbReference type="EMBL" id="BEYU01000134">
    <property type="protein sequence ID" value="GBG32907.1"/>
    <property type="molecule type" value="Genomic_DNA"/>
</dbReference>
<evidence type="ECO:0000256" key="1">
    <source>
        <dbReference type="ARBA" id="ARBA00022737"/>
    </source>
</evidence>
<feature type="domain" description="HTH myb-type" evidence="6">
    <location>
        <begin position="233"/>
        <end position="289"/>
    </location>
</feature>
<keyword evidence="1" id="KW-0677">Repeat</keyword>
<dbReference type="InterPro" id="IPR001005">
    <property type="entry name" value="SANT/Myb"/>
</dbReference>
<name>A0A2R5GPW3_9STRA</name>
<keyword evidence="2" id="KW-0238">DNA-binding</keyword>
<dbReference type="CDD" id="cd00167">
    <property type="entry name" value="SANT"/>
    <property type="match status" value="6"/>
</dbReference>
<dbReference type="PROSITE" id="PS51293">
    <property type="entry name" value="SANT"/>
    <property type="match status" value="1"/>
</dbReference>
<dbReference type="OrthoDB" id="2143914at2759"/>
<feature type="domain" description="Myb-like" evidence="4">
    <location>
        <begin position="185"/>
        <end position="231"/>
    </location>
</feature>
<dbReference type="GO" id="GO:0000978">
    <property type="term" value="F:RNA polymerase II cis-regulatory region sequence-specific DNA binding"/>
    <property type="evidence" value="ECO:0007669"/>
    <property type="project" value="TreeGrafter"/>
</dbReference>
<feature type="compositionally biased region" description="Low complexity" evidence="3">
    <location>
        <begin position="36"/>
        <end position="46"/>
    </location>
</feature>
<comment type="caution">
    <text evidence="7">The sequence shown here is derived from an EMBL/GenBank/DDBJ whole genome shotgun (WGS) entry which is preliminary data.</text>
</comment>
<feature type="domain" description="Myb-like" evidence="4">
    <location>
        <begin position="233"/>
        <end position="285"/>
    </location>
</feature>
<feature type="domain" description="Myb-like" evidence="4">
    <location>
        <begin position="519"/>
        <end position="566"/>
    </location>
</feature>
<organism evidence="7 8">
    <name type="scientific">Hondaea fermentalgiana</name>
    <dbReference type="NCBI Taxonomy" id="2315210"/>
    <lineage>
        <taxon>Eukaryota</taxon>
        <taxon>Sar</taxon>
        <taxon>Stramenopiles</taxon>
        <taxon>Bigyra</taxon>
        <taxon>Labyrinthulomycetes</taxon>
        <taxon>Thraustochytrida</taxon>
        <taxon>Thraustochytriidae</taxon>
        <taxon>Hondaea</taxon>
    </lineage>
</organism>
<dbReference type="PANTHER" id="PTHR45614">
    <property type="entry name" value="MYB PROTEIN-RELATED"/>
    <property type="match status" value="1"/>
</dbReference>
<proteinExistence type="predicted"/>
<dbReference type="InterPro" id="IPR017930">
    <property type="entry name" value="Myb_dom"/>
</dbReference>
<feature type="region of interest" description="Disordered" evidence="3">
    <location>
        <begin position="371"/>
        <end position="465"/>
    </location>
</feature>
<feature type="compositionally biased region" description="Polar residues" evidence="3">
    <location>
        <begin position="401"/>
        <end position="411"/>
    </location>
</feature>
<reference evidence="7 8" key="1">
    <citation type="submission" date="2017-12" db="EMBL/GenBank/DDBJ databases">
        <title>Sequencing, de novo assembly and annotation of complete genome of a new Thraustochytrid species, strain FCC1311.</title>
        <authorList>
            <person name="Sedici K."/>
            <person name="Godart F."/>
            <person name="Aiese Cigliano R."/>
            <person name="Sanseverino W."/>
            <person name="Barakat M."/>
            <person name="Ortet P."/>
            <person name="Marechal E."/>
            <person name="Cagnac O."/>
            <person name="Amato A."/>
        </authorList>
    </citation>
    <scope>NUCLEOTIDE SEQUENCE [LARGE SCALE GENOMIC DNA]</scope>
</reference>
<evidence type="ECO:0000313" key="8">
    <source>
        <dbReference type="Proteomes" id="UP000241890"/>
    </source>
</evidence>
<feature type="domain" description="Myb-like" evidence="4">
    <location>
        <begin position="467"/>
        <end position="511"/>
    </location>
</feature>
<feature type="compositionally biased region" description="Low complexity" evidence="3">
    <location>
        <begin position="633"/>
        <end position="642"/>
    </location>
</feature>
<gene>
    <name evidence="7" type="ORF">FCC1311_091332</name>
</gene>
<feature type="domain" description="SANT" evidence="5">
    <location>
        <begin position="570"/>
        <end position="621"/>
    </location>
</feature>
<feature type="domain" description="Myb-like" evidence="4">
    <location>
        <begin position="286"/>
        <end position="332"/>
    </location>
</feature>
<feature type="domain" description="HTH myb-type" evidence="6">
    <location>
        <begin position="514"/>
        <end position="570"/>
    </location>
</feature>
<feature type="domain" description="HTH myb-type" evidence="6">
    <location>
        <begin position="185"/>
        <end position="230"/>
    </location>
</feature>
<feature type="domain" description="Myb-like" evidence="4">
    <location>
        <begin position="567"/>
        <end position="613"/>
    </location>
</feature>
<dbReference type="InterPro" id="IPR050560">
    <property type="entry name" value="MYB_TF"/>
</dbReference>
<feature type="domain" description="HTH myb-type" evidence="6">
    <location>
        <begin position="571"/>
        <end position="621"/>
    </location>
</feature>
<feature type="domain" description="HTH myb-type" evidence="6">
    <location>
        <begin position="290"/>
        <end position="340"/>
    </location>
</feature>
<feature type="compositionally biased region" description="Basic and acidic residues" evidence="3">
    <location>
        <begin position="50"/>
        <end position="59"/>
    </location>
</feature>
<dbReference type="Pfam" id="PF13921">
    <property type="entry name" value="Myb_DNA-bind_6"/>
    <property type="match status" value="2"/>
</dbReference>
<feature type="region of interest" description="Disordered" evidence="3">
    <location>
        <begin position="608"/>
        <end position="676"/>
    </location>
</feature>
<dbReference type="Pfam" id="PF00249">
    <property type="entry name" value="Myb_DNA-binding"/>
    <property type="match status" value="2"/>
</dbReference>
<keyword evidence="8" id="KW-1185">Reference proteome</keyword>
<dbReference type="Proteomes" id="UP000241890">
    <property type="component" value="Unassembled WGS sequence"/>
</dbReference>
<sequence>MMTSAQDARTRAKARAEDGDGDGDGGAQTQTQKVRGGQQQKQNGTQKRSRAYETAHAEGGDEDVDASADAALLPEDTQGDAQQDADNENQDEGDKDAENSRLDNIAGQNGDVDNDDNDDNDKDDDDDDDDDNNNTKDAESQNNRRTPTGEDDDQLDGEGNENRDMIDGESTGLTLQEAEAIASGRPPWADIEEQVLRTTVNHYEGKEWDKIARFLPERTEAECRAHWRKMSAIPPVTKGSWTAAEDANLRKVVGMHGPQNWSSFIANHFPNRTGKQCRERWRNHLDPDLKRGPWSPEEERTLIEMHQRVGNRWSLIARKLPGRSDNDVKNHWYASQRRLKTRMQVVSGVYASHGDGEETYAPGSSFAAGAATSLGKRARKDGDDGADAGPPPPPGSRKAQKTGTTADTQTHAARGKRSGVTADESGDKDQGQEAAGNTTAFAAFTPPPPGESALGQEEEEDAEQDLRWDAAEGAVLLDLVTTHGTGDWNLIAKDMPRRTALQCARHWNNVLNPSIVKGRGSWTPAEDAKLRSLVEKYGPTKWTIQIAPYLPGRIGKQCRERWFNSLQPNLRRGEWTEAEIEKFRVLHKENGNHWAAIARELPGRSANDVKNHFYASKRRERRQSAKNRRNGDDAASAPASGAAPPPAPIQANAEVPTAFSAFAAGTDEPPGLNASS</sequence>
<dbReference type="InParanoid" id="A0A2R5GPW3"/>
<dbReference type="PROSITE" id="PS51294">
    <property type="entry name" value="HTH_MYB"/>
    <property type="match status" value="6"/>
</dbReference>
<feature type="region of interest" description="Disordered" evidence="3">
    <location>
        <begin position="1"/>
        <end position="167"/>
    </location>
</feature>
<evidence type="ECO:0000313" key="7">
    <source>
        <dbReference type="EMBL" id="GBG32907.1"/>
    </source>
</evidence>
<dbReference type="AlphaFoldDB" id="A0A2R5GPW3"/>
<dbReference type="GO" id="GO:0000981">
    <property type="term" value="F:DNA-binding transcription factor activity, RNA polymerase II-specific"/>
    <property type="evidence" value="ECO:0007669"/>
    <property type="project" value="TreeGrafter"/>
</dbReference>
<evidence type="ECO:0000259" key="5">
    <source>
        <dbReference type="PROSITE" id="PS51293"/>
    </source>
</evidence>
<feature type="compositionally biased region" description="Basic residues" evidence="3">
    <location>
        <begin position="615"/>
        <end position="628"/>
    </location>
</feature>